<evidence type="ECO:0000313" key="3">
    <source>
        <dbReference type="Proteomes" id="UP000579647"/>
    </source>
</evidence>
<evidence type="ECO:0000313" key="2">
    <source>
        <dbReference type="EMBL" id="MBB5493751.1"/>
    </source>
</evidence>
<comment type="caution">
    <text evidence="2">The sequence shown here is derived from an EMBL/GenBank/DDBJ whole genome shotgun (WGS) entry which is preliminary data.</text>
</comment>
<evidence type="ECO:0000256" key="1">
    <source>
        <dbReference type="SAM" id="MobiDB-lite"/>
    </source>
</evidence>
<accession>A0A840WL76</accession>
<protein>
    <submittedName>
        <fullName evidence="2">Uncharacterized protein</fullName>
    </submittedName>
</protein>
<sequence>MTSTALAPAAARPRDADSLFQAPRTSSNRAGWSSAQVV</sequence>
<name>A0A840WL76_9ACTN</name>
<dbReference type="AlphaFoldDB" id="A0A840WL76"/>
<proteinExistence type="predicted"/>
<feature type="compositionally biased region" description="Polar residues" evidence="1">
    <location>
        <begin position="23"/>
        <end position="38"/>
    </location>
</feature>
<dbReference type="EMBL" id="JACHDO010000001">
    <property type="protein sequence ID" value="MBB5493751.1"/>
    <property type="molecule type" value="Genomic_DNA"/>
</dbReference>
<gene>
    <name evidence="2" type="ORF">HNR07_004888</name>
</gene>
<feature type="region of interest" description="Disordered" evidence="1">
    <location>
        <begin position="1"/>
        <end position="38"/>
    </location>
</feature>
<organism evidence="2 3">
    <name type="scientific">Nocardiopsis metallicus</name>
    <dbReference type="NCBI Taxonomy" id="179819"/>
    <lineage>
        <taxon>Bacteria</taxon>
        <taxon>Bacillati</taxon>
        <taxon>Actinomycetota</taxon>
        <taxon>Actinomycetes</taxon>
        <taxon>Streptosporangiales</taxon>
        <taxon>Nocardiopsidaceae</taxon>
        <taxon>Nocardiopsis</taxon>
    </lineage>
</organism>
<keyword evidence="3" id="KW-1185">Reference proteome</keyword>
<reference evidence="2 3" key="1">
    <citation type="submission" date="2020-08" db="EMBL/GenBank/DDBJ databases">
        <title>Sequencing the genomes of 1000 actinobacteria strains.</title>
        <authorList>
            <person name="Klenk H.-P."/>
        </authorList>
    </citation>
    <scope>NUCLEOTIDE SEQUENCE [LARGE SCALE GENOMIC DNA]</scope>
    <source>
        <strain evidence="2 3">DSM 44598</strain>
    </source>
</reference>
<feature type="compositionally biased region" description="Low complexity" evidence="1">
    <location>
        <begin position="1"/>
        <end position="11"/>
    </location>
</feature>
<dbReference type="Proteomes" id="UP000579647">
    <property type="component" value="Unassembled WGS sequence"/>
</dbReference>